<dbReference type="Proteomes" id="UP000184292">
    <property type="component" value="Unassembled WGS sequence"/>
</dbReference>
<name>A0A1M6AJ15_9RHOB</name>
<sequence length="98" mass="10437">MRRALPLALPLLLAACSGDGVVDLAGRGERIEIGGDVFDVAVEGRRAMVRNYSTGIANQARLFRNAEAAVVMATGCDVTEMTQRMGVNTYDARFDCGA</sequence>
<dbReference type="AlphaFoldDB" id="A0A1M6AJ15"/>
<dbReference type="RefSeq" id="WP_073326168.1">
    <property type="nucleotide sequence ID" value="NZ_FQYO01000001.1"/>
</dbReference>
<organism evidence="1 2">
    <name type="scientific">Wenxinia saemankumensis</name>
    <dbReference type="NCBI Taxonomy" id="1447782"/>
    <lineage>
        <taxon>Bacteria</taxon>
        <taxon>Pseudomonadati</taxon>
        <taxon>Pseudomonadota</taxon>
        <taxon>Alphaproteobacteria</taxon>
        <taxon>Rhodobacterales</taxon>
        <taxon>Roseobacteraceae</taxon>
        <taxon>Wenxinia</taxon>
    </lineage>
</organism>
<dbReference type="OrthoDB" id="7864349at2"/>
<proteinExistence type="predicted"/>
<evidence type="ECO:0000313" key="1">
    <source>
        <dbReference type="EMBL" id="SHI36456.1"/>
    </source>
</evidence>
<evidence type="ECO:0000313" key="2">
    <source>
        <dbReference type="Proteomes" id="UP000184292"/>
    </source>
</evidence>
<accession>A0A1M6AJ15</accession>
<protein>
    <submittedName>
        <fullName evidence="1">Uncharacterized protein</fullName>
    </submittedName>
</protein>
<dbReference type="EMBL" id="FQYO01000001">
    <property type="protein sequence ID" value="SHI36456.1"/>
    <property type="molecule type" value="Genomic_DNA"/>
</dbReference>
<keyword evidence="2" id="KW-1185">Reference proteome</keyword>
<gene>
    <name evidence="1" type="ORF">SAMN05444417_0460</name>
</gene>
<reference evidence="1 2" key="1">
    <citation type="submission" date="2016-11" db="EMBL/GenBank/DDBJ databases">
        <authorList>
            <person name="Jaros S."/>
            <person name="Januszkiewicz K."/>
            <person name="Wedrychowicz H."/>
        </authorList>
    </citation>
    <scope>NUCLEOTIDE SEQUENCE [LARGE SCALE GENOMIC DNA]</scope>
    <source>
        <strain evidence="1 2">DSM 100565</strain>
    </source>
</reference>
<dbReference type="PROSITE" id="PS51257">
    <property type="entry name" value="PROKAR_LIPOPROTEIN"/>
    <property type="match status" value="1"/>
</dbReference>
<dbReference type="STRING" id="1447782.SAMN05444417_0460"/>